<feature type="compositionally biased region" description="Basic and acidic residues" evidence="1">
    <location>
        <begin position="7"/>
        <end position="38"/>
    </location>
</feature>
<proteinExistence type="predicted"/>
<evidence type="ECO:0000256" key="1">
    <source>
        <dbReference type="SAM" id="MobiDB-lite"/>
    </source>
</evidence>
<reference evidence="2 3" key="1">
    <citation type="journal article" date="2018" name="PLoS ONE">
        <title>The draft genome of Kipferlia bialata reveals reductive genome evolution in fornicate parasites.</title>
        <authorList>
            <person name="Tanifuji G."/>
            <person name="Takabayashi S."/>
            <person name="Kume K."/>
            <person name="Takagi M."/>
            <person name="Nakayama T."/>
            <person name="Kamikawa R."/>
            <person name="Inagaki Y."/>
            <person name="Hashimoto T."/>
        </authorList>
    </citation>
    <scope>NUCLEOTIDE SEQUENCE [LARGE SCALE GENOMIC DNA]</scope>
    <source>
        <strain evidence="2">NY0173</strain>
    </source>
</reference>
<dbReference type="Proteomes" id="UP000265618">
    <property type="component" value="Unassembled WGS sequence"/>
</dbReference>
<comment type="caution">
    <text evidence="2">The sequence shown here is derived from an EMBL/GenBank/DDBJ whole genome shotgun (WGS) entry which is preliminary data.</text>
</comment>
<keyword evidence="3" id="KW-1185">Reference proteome</keyword>
<gene>
    <name evidence="2" type="ORF">KIPB_000297</name>
</gene>
<protein>
    <submittedName>
        <fullName evidence="2">Uncharacterized protein</fullName>
    </submittedName>
</protein>
<accession>A0A9K3CNY8</accession>
<organism evidence="2 3">
    <name type="scientific">Kipferlia bialata</name>
    <dbReference type="NCBI Taxonomy" id="797122"/>
    <lineage>
        <taxon>Eukaryota</taxon>
        <taxon>Metamonada</taxon>
        <taxon>Carpediemonas-like organisms</taxon>
        <taxon>Kipferlia</taxon>
    </lineage>
</organism>
<sequence length="359" mass="38835">MGVVARPENESESEHDPQTEEAARERATREPARRELGVQKWGDRTNTFGNALNAARHEVWHTTPADILTLLPQKGECPPFPLLFDSLTNMNTLINFGDSTALRDTVRNLLVVMPPLTVNKGATAGVQASTSATSYLGVSEGPGTVECSFTISPTQDGGEAREVTEQDVEYLRAEWVGKCLGESFPHLECARLHYSTREPVHYGPRLGLASLFCLSLAKATKERLGDTGEHTLHTIGLHTSFVLPLSTAAEGYGNGRMKPDSQTGLSPVNTEGLMDVTMCLSKLPSVQKVPMRMVLSQRLPHAVSLPRLLNGRTPVPLPATYAVFAAGLAQVATEADVTESMGGVSMETIAWPSDLMPEF</sequence>
<dbReference type="AlphaFoldDB" id="A0A9K3CNY8"/>
<name>A0A9K3CNY8_9EUKA</name>
<evidence type="ECO:0000313" key="3">
    <source>
        <dbReference type="Proteomes" id="UP000265618"/>
    </source>
</evidence>
<dbReference type="EMBL" id="BDIP01000031">
    <property type="protein sequence ID" value="GIQ79627.1"/>
    <property type="molecule type" value="Genomic_DNA"/>
</dbReference>
<feature type="region of interest" description="Disordered" evidence="1">
    <location>
        <begin position="1"/>
        <end position="38"/>
    </location>
</feature>
<evidence type="ECO:0000313" key="2">
    <source>
        <dbReference type="EMBL" id="GIQ79627.1"/>
    </source>
</evidence>